<reference evidence="6" key="1">
    <citation type="journal article" date="2019" name="Int. J. Syst. Evol. Microbiol.">
        <title>The Global Catalogue of Microorganisms (GCM) 10K type strain sequencing project: providing services to taxonomists for standard genome sequencing and annotation.</title>
        <authorList>
            <consortium name="The Broad Institute Genomics Platform"/>
            <consortium name="The Broad Institute Genome Sequencing Center for Infectious Disease"/>
            <person name="Wu L."/>
            <person name="Ma J."/>
        </authorList>
    </citation>
    <scope>NUCLEOTIDE SEQUENCE [LARGE SCALE GENOMIC DNA]</scope>
    <source>
        <strain evidence="6">CCUG 53903</strain>
    </source>
</reference>
<protein>
    <submittedName>
        <fullName evidence="5">MarR family winged helix-turn-helix transcriptional regulator</fullName>
    </submittedName>
</protein>
<dbReference type="RefSeq" id="WP_379516130.1">
    <property type="nucleotide sequence ID" value="NZ_JBHSPA010000027.1"/>
</dbReference>
<sequence length="127" mass="14476">MDEQFVVDTWHYVLAKHAKAMCALERELGERHGLGPSEFEVLDRIVHHDRKLRIQELCDEVHLSQSALSRVVARLEKSSLVTRGVCDADRRGVFVHITDEGRTRHAQALPTQRRVLGEVFSDAPALR</sequence>
<proteinExistence type="predicted"/>
<comment type="caution">
    <text evidence="5">The sequence shown here is derived from an EMBL/GenBank/DDBJ whole genome shotgun (WGS) entry which is preliminary data.</text>
</comment>
<dbReference type="Gene3D" id="1.10.10.10">
    <property type="entry name" value="Winged helix-like DNA-binding domain superfamily/Winged helix DNA-binding domain"/>
    <property type="match status" value="1"/>
</dbReference>
<organism evidence="5 6">
    <name type="scientific">Nonomuraea insulae</name>
    <dbReference type="NCBI Taxonomy" id="1616787"/>
    <lineage>
        <taxon>Bacteria</taxon>
        <taxon>Bacillati</taxon>
        <taxon>Actinomycetota</taxon>
        <taxon>Actinomycetes</taxon>
        <taxon>Streptosporangiales</taxon>
        <taxon>Streptosporangiaceae</taxon>
        <taxon>Nonomuraea</taxon>
    </lineage>
</organism>
<keyword evidence="6" id="KW-1185">Reference proteome</keyword>
<dbReference type="InterPro" id="IPR036390">
    <property type="entry name" value="WH_DNA-bd_sf"/>
</dbReference>
<keyword evidence="3" id="KW-0804">Transcription</keyword>
<evidence type="ECO:0000256" key="1">
    <source>
        <dbReference type="ARBA" id="ARBA00023015"/>
    </source>
</evidence>
<evidence type="ECO:0000313" key="6">
    <source>
        <dbReference type="Proteomes" id="UP001596058"/>
    </source>
</evidence>
<dbReference type="PROSITE" id="PS01117">
    <property type="entry name" value="HTH_MARR_1"/>
    <property type="match status" value="1"/>
</dbReference>
<dbReference type="SMART" id="SM00347">
    <property type="entry name" value="HTH_MARR"/>
    <property type="match status" value="1"/>
</dbReference>
<keyword evidence="2" id="KW-0238">DNA-binding</keyword>
<name>A0ABW1CPK0_9ACTN</name>
<accession>A0ABW1CPK0</accession>
<dbReference type="SUPFAM" id="SSF46785">
    <property type="entry name" value="Winged helix' DNA-binding domain"/>
    <property type="match status" value="1"/>
</dbReference>
<dbReference type="InterPro" id="IPR023187">
    <property type="entry name" value="Tscrpt_reg_MarR-type_CS"/>
</dbReference>
<dbReference type="PANTHER" id="PTHR33164:SF99">
    <property type="entry name" value="MARR FAMILY REGULATORY PROTEIN"/>
    <property type="match status" value="1"/>
</dbReference>
<dbReference type="Pfam" id="PF12802">
    <property type="entry name" value="MarR_2"/>
    <property type="match status" value="1"/>
</dbReference>
<dbReference type="Proteomes" id="UP001596058">
    <property type="component" value="Unassembled WGS sequence"/>
</dbReference>
<evidence type="ECO:0000259" key="4">
    <source>
        <dbReference type="PROSITE" id="PS50995"/>
    </source>
</evidence>
<dbReference type="PANTHER" id="PTHR33164">
    <property type="entry name" value="TRANSCRIPTIONAL REGULATOR, MARR FAMILY"/>
    <property type="match status" value="1"/>
</dbReference>
<keyword evidence="1" id="KW-0805">Transcription regulation</keyword>
<gene>
    <name evidence="5" type="ORF">ACFPZ3_22325</name>
</gene>
<evidence type="ECO:0000256" key="2">
    <source>
        <dbReference type="ARBA" id="ARBA00023125"/>
    </source>
</evidence>
<dbReference type="InterPro" id="IPR039422">
    <property type="entry name" value="MarR/SlyA-like"/>
</dbReference>
<evidence type="ECO:0000256" key="3">
    <source>
        <dbReference type="ARBA" id="ARBA00023163"/>
    </source>
</evidence>
<evidence type="ECO:0000313" key="5">
    <source>
        <dbReference type="EMBL" id="MFC5826615.1"/>
    </source>
</evidence>
<dbReference type="InterPro" id="IPR036388">
    <property type="entry name" value="WH-like_DNA-bd_sf"/>
</dbReference>
<feature type="domain" description="HTH marR-type" evidence="4">
    <location>
        <begin position="1"/>
        <end position="127"/>
    </location>
</feature>
<dbReference type="PROSITE" id="PS50995">
    <property type="entry name" value="HTH_MARR_2"/>
    <property type="match status" value="1"/>
</dbReference>
<dbReference type="InterPro" id="IPR000835">
    <property type="entry name" value="HTH_MarR-typ"/>
</dbReference>
<dbReference type="EMBL" id="JBHSPA010000027">
    <property type="protein sequence ID" value="MFC5826615.1"/>
    <property type="molecule type" value="Genomic_DNA"/>
</dbReference>